<accession>A0A934X833</accession>
<organism evidence="1 4">
    <name type="scientific">Candidatus Phosphoribacter hodrii</name>
    <dbReference type="NCBI Taxonomy" id="2953743"/>
    <lineage>
        <taxon>Bacteria</taxon>
        <taxon>Bacillati</taxon>
        <taxon>Actinomycetota</taxon>
        <taxon>Actinomycetes</taxon>
        <taxon>Micrococcales</taxon>
        <taxon>Dermatophilaceae</taxon>
        <taxon>Candidatus Phosphoribacter</taxon>
    </lineage>
</organism>
<sequence length="102" mass="11432">MPKKRPHDRADLFMAPVLLDVDERISQLAQLDAQALADRVLVHVNHETSDGAERRDALLATLTDGLELHGWKAKWHDRGLRLTHGEHSVVLGLGPELRAYLS</sequence>
<dbReference type="EMBL" id="JADJIB010000003">
    <property type="protein sequence ID" value="MBK7273333.1"/>
    <property type="molecule type" value="Genomic_DNA"/>
</dbReference>
<protein>
    <submittedName>
        <fullName evidence="1">Uncharacterized protein</fullName>
    </submittedName>
</protein>
<evidence type="ECO:0000313" key="2">
    <source>
        <dbReference type="EMBL" id="MBK7273333.1"/>
    </source>
</evidence>
<gene>
    <name evidence="1" type="ORF">IPF40_14130</name>
    <name evidence="2" type="ORF">IPI13_09250</name>
    <name evidence="3" type="ORF">IPP00_16890</name>
</gene>
<dbReference type="Proteomes" id="UP000726105">
    <property type="component" value="Unassembled WGS sequence"/>
</dbReference>
<dbReference type="AlphaFoldDB" id="A0A934X833"/>
<dbReference type="Proteomes" id="UP000718281">
    <property type="component" value="Unassembled WGS sequence"/>
</dbReference>
<evidence type="ECO:0000313" key="4">
    <source>
        <dbReference type="Proteomes" id="UP000718281"/>
    </source>
</evidence>
<dbReference type="EMBL" id="JADKGK010000027">
    <property type="protein sequence ID" value="MBL0005560.1"/>
    <property type="molecule type" value="Genomic_DNA"/>
</dbReference>
<comment type="caution">
    <text evidence="1">The sequence shown here is derived from an EMBL/GenBank/DDBJ whole genome shotgun (WGS) entry which is preliminary data.</text>
</comment>
<reference evidence="4 5" key="1">
    <citation type="submission" date="2020-10" db="EMBL/GenBank/DDBJ databases">
        <title>Connecting structure to function with the recovery of over 1000 high-quality activated sludge metagenome-assembled genomes encoding full-length rRNA genes using long-read sequencing.</title>
        <authorList>
            <person name="Singleton C.M."/>
            <person name="Petriglieri F."/>
            <person name="Kristensen J.M."/>
            <person name="Kirkegaard R.H."/>
            <person name="Michaelsen T.Y."/>
            <person name="Andersen M.H."/>
            <person name="Karst S.M."/>
            <person name="Dueholm M.S."/>
            <person name="Nielsen P.H."/>
            <person name="Albertsen M."/>
        </authorList>
    </citation>
    <scope>NUCLEOTIDE SEQUENCE [LARGE SCALE GENOMIC DNA]</scope>
    <source>
        <strain evidence="1">AalE_18-Q3-R2-46_BAT3C.188</strain>
        <strain evidence="2">Ega_18-Q3-R5-49_MAXAC.001</strain>
        <strain evidence="3">Ribe_18-Q3-R11-54_MAXAC.001</strain>
    </source>
</reference>
<evidence type="ECO:0000313" key="1">
    <source>
        <dbReference type="EMBL" id="MBK6302114.1"/>
    </source>
</evidence>
<dbReference type="EMBL" id="JADIXZ010000007">
    <property type="protein sequence ID" value="MBK6302114.1"/>
    <property type="molecule type" value="Genomic_DNA"/>
</dbReference>
<name>A0A934X833_9MICO</name>
<proteinExistence type="predicted"/>
<dbReference type="Proteomes" id="UP000886632">
    <property type="component" value="Unassembled WGS sequence"/>
</dbReference>
<evidence type="ECO:0000313" key="5">
    <source>
        <dbReference type="Proteomes" id="UP000726105"/>
    </source>
</evidence>
<evidence type="ECO:0000313" key="3">
    <source>
        <dbReference type="EMBL" id="MBL0005560.1"/>
    </source>
</evidence>